<keyword evidence="2" id="KW-1185">Reference proteome</keyword>
<dbReference type="EMBL" id="JAGJCB010000008">
    <property type="protein sequence ID" value="MBP0904165.1"/>
    <property type="molecule type" value="Genomic_DNA"/>
</dbReference>
<dbReference type="RefSeq" id="WP_209655062.1">
    <property type="nucleotide sequence ID" value="NZ_JAGJCB010000008.1"/>
</dbReference>
<gene>
    <name evidence="1" type="ORF">J8H85_10025</name>
</gene>
<name>A0ABS4BVR5_9FLAO</name>
<reference evidence="1 2" key="1">
    <citation type="submission" date="2021-04" db="EMBL/GenBank/DDBJ databases">
        <title>Mariniflexile gromovii gen. nov., sp. nov., a gliding bacterium isolated from the sea urchin Strongylocentrotus intermedius.</title>
        <authorList>
            <person name="Ko S."/>
            <person name="Le V."/>
            <person name="Ahn C.-Y."/>
            <person name="Oh H.-M."/>
        </authorList>
    </citation>
    <scope>NUCLEOTIDE SEQUENCE [LARGE SCALE GENOMIC DNA]</scope>
    <source>
        <strain evidence="1 2">KCTC 12570</strain>
    </source>
</reference>
<comment type="caution">
    <text evidence="1">The sequence shown here is derived from an EMBL/GenBank/DDBJ whole genome shotgun (WGS) entry which is preliminary data.</text>
</comment>
<evidence type="ECO:0000313" key="1">
    <source>
        <dbReference type="EMBL" id="MBP0904165.1"/>
    </source>
</evidence>
<dbReference type="Proteomes" id="UP000670776">
    <property type="component" value="Unassembled WGS sequence"/>
</dbReference>
<protein>
    <submittedName>
        <fullName evidence="1">Uncharacterized protein</fullName>
    </submittedName>
</protein>
<accession>A0ABS4BVR5</accession>
<evidence type="ECO:0000313" key="2">
    <source>
        <dbReference type="Proteomes" id="UP000670776"/>
    </source>
</evidence>
<sequence>MAMNELTQKKYDDIRLEYEKLSKKTYKDVPMYSQEYILKKLSEQFYLSVKTISDVIYYRV</sequence>
<proteinExistence type="predicted"/>
<organism evidence="1 2">
    <name type="scientific">Mariniflexile gromovii</name>
    <dbReference type="NCBI Taxonomy" id="362523"/>
    <lineage>
        <taxon>Bacteria</taxon>
        <taxon>Pseudomonadati</taxon>
        <taxon>Bacteroidota</taxon>
        <taxon>Flavobacteriia</taxon>
        <taxon>Flavobacteriales</taxon>
        <taxon>Flavobacteriaceae</taxon>
        <taxon>Mariniflexile</taxon>
    </lineage>
</organism>